<dbReference type="Gene3D" id="1.10.260.40">
    <property type="entry name" value="lambda repressor-like DNA-binding domains"/>
    <property type="match status" value="1"/>
</dbReference>
<accession>A0A3G9GAI2</accession>
<dbReference type="GO" id="GO:0003677">
    <property type="term" value="F:DNA binding"/>
    <property type="evidence" value="ECO:0007669"/>
    <property type="project" value="InterPro"/>
</dbReference>
<reference evidence="2 3" key="2">
    <citation type="journal article" date="2017" name="Genome Announc.">
        <title>Draft genome sequence of Aquitalea magnusonii strain H3, a plant growth-promoting bacterium of duckweed Lemna minor.</title>
        <authorList>
            <person name="Ishizawa H."/>
            <person name="Kuroda M."/>
            <person name="Ike M."/>
        </authorList>
    </citation>
    <scope>NUCLEOTIDE SEQUENCE [LARGE SCALE GENOMIC DNA]</scope>
    <source>
        <strain evidence="2 3">H3</strain>
    </source>
</reference>
<organism evidence="2 3">
    <name type="scientific">Aquitalea magnusonii</name>
    <dbReference type="NCBI Taxonomy" id="332411"/>
    <lineage>
        <taxon>Bacteria</taxon>
        <taxon>Pseudomonadati</taxon>
        <taxon>Pseudomonadota</taxon>
        <taxon>Betaproteobacteria</taxon>
        <taxon>Neisseriales</taxon>
        <taxon>Chromobacteriaceae</taxon>
        <taxon>Aquitalea</taxon>
    </lineage>
</organism>
<name>A0A3G9GAI2_9NEIS</name>
<evidence type="ECO:0000313" key="2">
    <source>
        <dbReference type="EMBL" id="BBF84908.1"/>
    </source>
</evidence>
<keyword evidence="3" id="KW-1185">Reference proteome</keyword>
<dbReference type="Proteomes" id="UP000198290">
    <property type="component" value="Chromosome"/>
</dbReference>
<gene>
    <name evidence="2" type="ORF">DLM_1284</name>
</gene>
<dbReference type="InterPro" id="IPR010982">
    <property type="entry name" value="Lambda_DNA-bd_dom_sf"/>
</dbReference>
<reference evidence="3" key="3">
    <citation type="journal article" date="2017" name="Plant Physiol. Biochem.">
        <title>Differential oxidative and antioxidative response of duckweed Lemna minor toward plant growth promoting/inhibiting bacteria.</title>
        <authorList>
            <person name="Ishizawa H."/>
            <person name="Kuroda M."/>
            <person name="Morikawa M."/>
            <person name="Ike M."/>
        </authorList>
    </citation>
    <scope>NUCLEOTIDE SEQUENCE [LARGE SCALE GENOMIC DNA]</scope>
    <source>
        <strain evidence="3">H3</strain>
    </source>
</reference>
<reference evidence="3" key="1">
    <citation type="journal article" date="2017" name="Biotechnol. Biofuels">
        <title>Evaluation of environmental bacterial communities as a factor affecting the growth of duckweed Lemna minor.</title>
        <authorList>
            <person name="Ishizawa H."/>
            <person name="Kuroda M."/>
            <person name="Morikawa M."/>
            <person name="Ike M."/>
        </authorList>
    </citation>
    <scope>NUCLEOTIDE SEQUENCE [LARGE SCALE GENOMIC DNA]</scope>
    <source>
        <strain evidence="3">H3</strain>
    </source>
</reference>
<dbReference type="SUPFAM" id="SSF47413">
    <property type="entry name" value="lambda repressor-like DNA-binding domains"/>
    <property type="match status" value="1"/>
</dbReference>
<evidence type="ECO:0000259" key="1">
    <source>
        <dbReference type="Pfam" id="PF22495"/>
    </source>
</evidence>
<protein>
    <recommendedName>
        <fullName evidence="1">RsaL-like HTH domain-containing protein</fullName>
    </recommendedName>
</protein>
<dbReference type="EMBL" id="AP018823">
    <property type="protein sequence ID" value="BBF84908.1"/>
    <property type="molecule type" value="Genomic_DNA"/>
</dbReference>
<dbReference type="InterPro" id="IPR055172">
    <property type="entry name" value="HTH_RsaL-like"/>
</dbReference>
<dbReference type="InterPro" id="IPR001387">
    <property type="entry name" value="Cro/C1-type_HTH"/>
</dbReference>
<dbReference type="Pfam" id="PF22495">
    <property type="entry name" value="HTH_92"/>
    <property type="match status" value="1"/>
</dbReference>
<evidence type="ECO:0000313" key="3">
    <source>
        <dbReference type="Proteomes" id="UP000198290"/>
    </source>
</evidence>
<feature type="domain" description="RsaL-like HTH" evidence="1">
    <location>
        <begin position="11"/>
        <end position="55"/>
    </location>
</feature>
<dbReference type="RefSeq" id="WP_197715520.1">
    <property type="nucleotide sequence ID" value="NZ_AP018823.1"/>
</dbReference>
<sequence>MHDTPVKQDYRSLRRQTGLNQQQFWSRVFVTQSGGSRYENERSVPAPVAELVRLHHQLGIDTSKITPANAELLRSLLSGDIDSAMLEATAQRCRLVMAALGNGASELLTLSGHITRVLGTHTEARP</sequence>
<dbReference type="KEGG" id="amah:DLM_1284"/>
<dbReference type="AlphaFoldDB" id="A0A3G9GAI2"/>
<dbReference type="CDD" id="cd00093">
    <property type="entry name" value="HTH_XRE"/>
    <property type="match status" value="1"/>
</dbReference>
<proteinExistence type="predicted"/>